<sequence length="294" mass="33227">MPEETIQKVDSQKDAQGIADHVNEALLFGSPDQKSEATKETKKPQKSLEELYELSSAEGKRLHDESKAQAAELKKIELQLAEEKKRNERYAYYDPVITSLETNNDFVQHMMKYVESPKGQAPQMNPNEYGFGEQWDGFNPAEIANPETKTGKFMNDLVRGVASSVVQDTIRQYDVGRREEEAKSKTRSIVEQQIESFVDRNKDYTKENVIDTLKERAKSPLTVDDVMFLQQRDSRLQAAGNAARQDITSQMKKVQQFPNTLATVGATGEPSYADRIFDTLQKTMSGFNLVADEG</sequence>
<gene>
    <name evidence="3" type="ORF">MM415A00701_0006</name>
    <name evidence="2" type="ORF">MM415B01022_0013</name>
</gene>
<name>A0A6M3ITU4_9ZZZZ</name>
<accession>A0A6M3ITU4</accession>
<dbReference type="AlphaFoldDB" id="A0A6M3ITU4"/>
<feature type="region of interest" description="Disordered" evidence="1">
    <location>
        <begin position="28"/>
        <end position="48"/>
    </location>
</feature>
<evidence type="ECO:0000313" key="3">
    <source>
        <dbReference type="EMBL" id="QJA80537.1"/>
    </source>
</evidence>
<dbReference type="EMBL" id="MT141425">
    <property type="protein sequence ID" value="QJA60923.1"/>
    <property type="molecule type" value="Genomic_DNA"/>
</dbReference>
<evidence type="ECO:0000256" key="1">
    <source>
        <dbReference type="SAM" id="MobiDB-lite"/>
    </source>
</evidence>
<proteinExistence type="predicted"/>
<reference evidence="2" key="1">
    <citation type="submission" date="2020-03" db="EMBL/GenBank/DDBJ databases">
        <title>The deep terrestrial virosphere.</title>
        <authorList>
            <person name="Holmfeldt K."/>
            <person name="Nilsson E."/>
            <person name="Simone D."/>
            <person name="Lopez-Fernandez M."/>
            <person name="Wu X."/>
            <person name="de Brujin I."/>
            <person name="Lundin D."/>
            <person name="Andersson A."/>
            <person name="Bertilsson S."/>
            <person name="Dopson M."/>
        </authorList>
    </citation>
    <scope>NUCLEOTIDE SEQUENCE</scope>
    <source>
        <strain evidence="3">MM415A00701</strain>
        <strain evidence="2">MM415B01022</strain>
    </source>
</reference>
<evidence type="ECO:0000313" key="2">
    <source>
        <dbReference type="EMBL" id="QJA60923.1"/>
    </source>
</evidence>
<organism evidence="2">
    <name type="scientific">viral metagenome</name>
    <dbReference type="NCBI Taxonomy" id="1070528"/>
    <lineage>
        <taxon>unclassified sequences</taxon>
        <taxon>metagenomes</taxon>
        <taxon>organismal metagenomes</taxon>
    </lineage>
</organism>
<dbReference type="EMBL" id="MT142426">
    <property type="protein sequence ID" value="QJA80537.1"/>
    <property type="molecule type" value="Genomic_DNA"/>
</dbReference>
<feature type="compositionally biased region" description="Basic and acidic residues" evidence="1">
    <location>
        <begin position="33"/>
        <end position="48"/>
    </location>
</feature>
<protein>
    <submittedName>
        <fullName evidence="2">Uncharacterized protein</fullName>
    </submittedName>
</protein>